<proteinExistence type="predicted"/>
<dbReference type="PANTHER" id="PTHR34818:SF1">
    <property type="entry name" value="PROTEIN BLI-3"/>
    <property type="match status" value="1"/>
</dbReference>
<protein>
    <submittedName>
        <fullName evidence="2">General stress protein</fullName>
    </submittedName>
</protein>
<reference evidence="2" key="1">
    <citation type="journal article" date="2009" name="Tr Beloruss Gos Univ Ser Fiziol Biohim Mol Osn Funkc Sist">
        <title>A.V. Kachan, O.B. Rus, A.N. Evtushenkov. Cloning of the alpha-amylase gene from Bacillus sp. 406 and analysis of its nucleotide and amino acid sequences.</title>
        <authorList>
            <person name="Kachan A.V."/>
            <person name="Rus O.B."/>
            <person name="Evtushenkov A.N."/>
        </authorList>
    </citation>
    <scope>NUCLEOTIDE SEQUENCE</scope>
    <source>
        <strain evidence="2">406</strain>
    </source>
</reference>
<name>K4LM97_9BACI</name>
<dbReference type="EMBL" id="JX429073">
    <property type="protein sequence ID" value="AFV13100.1"/>
    <property type="molecule type" value="Genomic_DNA"/>
</dbReference>
<dbReference type="InterPro" id="IPR012349">
    <property type="entry name" value="Split_barrel_FMN-bd"/>
</dbReference>
<accession>K4LM97</accession>
<dbReference type="Gene3D" id="2.30.110.10">
    <property type="entry name" value="Electron Transport, Fmn-binding Protein, Chain A"/>
    <property type="match status" value="1"/>
</dbReference>
<organism evidence="2">
    <name type="scientific">Bacillus sp. 406</name>
    <dbReference type="NCBI Taxonomy" id="1235853"/>
    <lineage>
        <taxon>Bacteria</taxon>
        <taxon>Bacillati</taxon>
        <taxon>Bacillota</taxon>
        <taxon>Bacilli</taxon>
        <taxon>Bacillales</taxon>
        <taxon>Bacillaceae</taxon>
        <taxon>Bacillus</taxon>
    </lineage>
</organism>
<dbReference type="InterPro" id="IPR052917">
    <property type="entry name" value="Stress-Dev_Protein"/>
</dbReference>
<dbReference type="Pfam" id="PF01243">
    <property type="entry name" value="PNPOx_N"/>
    <property type="match status" value="1"/>
</dbReference>
<reference evidence="2" key="2">
    <citation type="submission" date="2012-07" db="EMBL/GenBank/DDBJ databases">
        <authorList>
            <person name="Comotor D."/>
            <person name="Becsagh P."/>
            <person name="Rakhely G."/>
            <person name="Schneider G."/>
            <person name="Kovacs T."/>
        </authorList>
    </citation>
    <scope>NUCLEOTIDE SEQUENCE</scope>
    <source>
        <strain evidence="2">406</strain>
    </source>
</reference>
<sequence>MSDVKQKVLSILDNYKVGTLATIQNNKPYSRFMMFSHDDLVLYTATNKNAHKVDDIQSNPYVHILLGYDGQGWNDPYVEIEAKALIEDNKELKETFWNDHLKEWINSPDDPNYVLLQLTPENIRYFEKAGSEPWKSYNPLKSSNKKFLV</sequence>
<dbReference type="SUPFAM" id="SSF50475">
    <property type="entry name" value="FMN-binding split barrel"/>
    <property type="match status" value="1"/>
</dbReference>
<dbReference type="AlphaFoldDB" id="K4LM97"/>
<evidence type="ECO:0000259" key="1">
    <source>
        <dbReference type="Pfam" id="PF01243"/>
    </source>
</evidence>
<dbReference type="PANTHER" id="PTHR34818">
    <property type="entry name" value="PROTEIN BLI-3"/>
    <property type="match status" value="1"/>
</dbReference>
<feature type="domain" description="Pyridoxamine 5'-phosphate oxidase N-terminal" evidence="1">
    <location>
        <begin position="5"/>
        <end position="125"/>
    </location>
</feature>
<dbReference type="InterPro" id="IPR011576">
    <property type="entry name" value="Pyridox_Oxase_N"/>
</dbReference>
<evidence type="ECO:0000313" key="2">
    <source>
        <dbReference type="EMBL" id="AFV13100.1"/>
    </source>
</evidence>